<dbReference type="PROSITE" id="PS00675">
    <property type="entry name" value="SIGMA54_INTERACT_1"/>
    <property type="match status" value="1"/>
</dbReference>
<dbReference type="Pfam" id="PF02954">
    <property type="entry name" value="HTH_8"/>
    <property type="match status" value="1"/>
</dbReference>
<dbReference type="Gene3D" id="3.40.50.2300">
    <property type="match status" value="1"/>
</dbReference>
<dbReference type="SMART" id="SM00448">
    <property type="entry name" value="REC"/>
    <property type="match status" value="1"/>
</dbReference>
<keyword evidence="2" id="KW-0067">ATP-binding</keyword>
<dbReference type="PROSITE" id="PS00676">
    <property type="entry name" value="SIGMA54_INTERACT_2"/>
    <property type="match status" value="1"/>
</dbReference>
<evidence type="ECO:0000313" key="12">
    <source>
        <dbReference type="Proteomes" id="UP000004671"/>
    </source>
</evidence>
<dbReference type="PANTHER" id="PTHR32071">
    <property type="entry name" value="TRANSCRIPTIONAL REGULATORY PROTEIN"/>
    <property type="match status" value="1"/>
</dbReference>
<dbReference type="SUPFAM" id="SSF52540">
    <property type="entry name" value="P-loop containing nucleoside triphosphate hydrolases"/>
    <property type="match status" value="1"/>
</dbReference>
<dbReference type="InterPro" id="IPR027417">
    <property type="entry name" value="P-loop_NTPase"/>
</dbReference>
<dbReference type="PROSITE" id="PS50045">
    <property type="entry name" value="SIGMA54_INTERACT_4"/>
    <property type="match status" value="1"/>
</dbReference>
<dbReference type="InterPro" id="IPR001789">
    <property type="entry name" value="Sig_transdc_resp-reg_receiver"/>
</dbReference>
<feature type="domain" description="Response regulatory" evidence="9">
    <location>
        <begin position="7"/>
        <end position="121"/>
    </location>
</feature>
<name>H1XUJ7_CALAY</name>
<dbReference type="EMBL" id="CP018099">
    <property type="protein sequence ID" value="APF16848.1"/>
    <property type="molecule type" value="Genomic_DNA"/>
</dbReference>
<evidence type="ECO:0000256" key="2">
    <source>
        <dbReference type="ARBA" id="ARBA00022840"/>
    </source>
</evidence>
<evidence type="ECO:0000256" key="6">
    <source>
        <dbReference type="PROSITE-ProRule" id="PRU00169"/>
    </source>
</evidence>
<keyword evidence="12" id="KW-1185">Reference proteome</keyword>
<dbReference type="PANTHER" id="PTHR32071:SF117">
    <property type="entry name" value="PTS-DEPENDENT DIHYDROXYACETONE KINASE OPERON REGULATORY PROTEIN-RELATED"/>
    <property type="match status" value="1"/>
</dbReference>
<dbReference type="EMBL" id="CM001402">
    <property type="protein sequence ID" value="EHO40496.1"/>
    <property type="molecule type" value="Genomic_DNA"/>
</dbReference>
<dbReference type="eggNOG" id="COG2204">
    <property type="taxonomic scope" value="Bacteria"/>
</dbReference>
<feature type="modified residue" description="4-aspartylphosphate" evidence="6">
    <location>
        <position position="55"/>
    </location>
</feature>
<accession>H1XUJ7</accession>
<dbReference type="SUPFAM" id="SSF52172">
    <property type="entry name" value="CheY-like"/>
    <property type="match status" value="1"/>
</dbReference>
<keyword evidence="4 10" id="KW-0238">DNA-binding</keyword>
<evidence type="ECO:0000259" key="9">
    <source>
        <dbReference type="PROSITE" id="PS50110"/>
    </source>
</evidence>
<dbReference type="GO" id="GO:0000160">
    <property type="term" value="P:phosphorelay signal transduction system"/>
    <property type="evidence" value="ECO:0007669"/>
    <property type="project" value="InterPro"/>
</dbReference>
<gene>
    <name evidence="10" type="ORF">Cabys_97</name>
    <name evidence="11" type="ORF">Calab_0859</name>
</gene>
<evidence type="ECO:0000256" key="7">
    <source>
        <dbReference type="SAM" id="Coils"/>
    </source>
</evidence>
<keyword evidence="7" id="KW-0175">Coiled coil</keyword>
<dbReference type="Pfam" id="PF00158">
    <property type="entry name" value="Sigma54_activat"/>
    <property type="match status" value="1"/>
</dbReference>
<dbReference type="OrthoDB" id="9804019at2"/>
<dbReference type="SMART" id="SM00382">
    <property type="entry name" value="AAA"/>
    <property type="match status" value="1"/>
</dbReference>
<evidence type="ECO:0000256" key="4">
    <source>
        <dbReference type="ARBA" id="ARBA00023125"/>
    </source>
</evidence>
<dbReference type="InterPro" id="IPR025662">
    <property type="entry name" value="Sigma_54_int_dom_ATP-bd_1"/>
</dbReference>
<dbReference type="InterPro" id="IPR003593">
    <property type="entry name" value="AAA+_ATPase"/>
</dbReference>
<dbReference type="HOGENOM" id="CLU_000445_0_6_0"/>
<evidence type="ECO:0000313" key="11">
    <source>
        <dbReference type="EMBL" id="EHO40496.1"/>
    </source>
</evidence>
<dbReference type="CDD" id="cd00009">
    <property type="entry name" value="AAA"/>
    <property type="match status" value="1"/>
</dbReference>
<keyword evidence="5" id="KW-0804">Transcription</keyword>
<dbReference type="PROSITE" id="PS50110">
    <property type="entry name" value="RESPONSE_REGULATORY"/>
    <property type="match status" value="1"/>
</dbReference>
<proteinExistence type="predicted"/>
<dbReference type="InterPro" id="IPR058031">
    <property type="entry name" value="AAA_lid_NorR"/>
</dbReference>
<dbReference type="Pfam" id="PF25601">
    <property type="entry name" value="AAA_lid_14"/>
    <property type="match status" value="1"/>
</dbReference>
<evidence type="ECO:0000313" key="10">
    <source>
        <dbReference type="EMBL" id="APF16848.1"/>
    </source>
</evidence>
<reference evidence="10 13" key="2">
    <citation type="submission" date="2016-11" db="EMBL/GenBank/DDBJ databases">
        <title>Genomic analysis of Caldithrix abyssi and proposal of a novel bacterial phylum Caldithrichaeota.</title>
        <authorList>
            <person name="Kublanov I."/>
            <person name="Sigalova O."/>
            <person name="Gavrilov S."/>
            <person name="Lebedinsky A."/>
            <person name="Ivanova N."/>
            <person name="Daum C."/>
            <person name="Reddy T."/>
            <person name="Klenk H.P."/>
            <person name="Goker M."/>
            <person name="Reva O."/>
            <person name="Miroshnichenko M."/>
            <person name="Kyprides N."/>
            <person name="Woyke T."/>
            <person name="Gelfand M."/>
        </authorList>
    </citation>
    <scope>NUCLEOTIDE SEQUENCE [LARGE SCALE GENOMIC DNA]</scope>
    <source>
        <strain evidence="10 13">LF13</strain>
    </source>
</reference>
<feature type="coiled-coil region" evidence="7">
    <location>
        <begin position="123"/>
        <end position="150"/>
    </location>
</feature>
<dbReference type="RefSeq" id="WP_006927493.1">
    <property type="nucleotide sequence ID" value="NZ_CM001402.1"/>
</dbReference>
<sequence length="480" mass="54282">MHSSTENILIVDDQKEILNSLKRLLKDRFEVAVAESGEEGLALVRRQPFAVVVSDQRMPRMDGVTFLEQVKKIQPDAVRILLTAYADIEATISAINQAQVFQYISKPFEPDEFRQILTNALEHYRLVQENKRLQKELAEANKRLASENIILKQQVERQLDLGEFIGSSPEILRILKLVKKVMDTPTTVLLLGETGTGKELLAKIIHYNSNRKERLFVAQNCAAIPDTLLQSELFGHVKGAFTGAIRDKKGLFELADKGTIFLDEIGDTSPALQLGLLRVLQEGEIRPLGSHTTKKVDVRVIAATNKDLEAEVKKGNFREDLFYRLSVFPIVLPPLRERKDDIPDLVQHFIKKYAARIGKRIPGITDGALNRLLSYHFPGNIRELENEIERMVTLADDGQALDVSLLSPRIAQRSEATALTSHLTRLPLKQAIYQLEDEMIRQALKEFKGNILRSAQKLGVSRVGLHKMLKRHNLNPSQFK</sequence>
<evidence type="ECO:0000256" key="5">
    <source>
        <dbReference type="ARBA" id="ARBA00023163"/>
    </source>
</evidence>
<dbReference type="InterPro" id="IPR002078">
    <property type="entry name" value="Sigma_54_int"/>
</dbReference>
<dbReference type="GO" id="GO:0006355">
    <property type="term" value="P:regulation of DNA-templated transcription"/>
    <property type="evidence" value="ECO:0007669"/>
    <property type="project" value="InterPro"/>
</dbReference>
<dbReference type="InterPro" id="IPR011006">
    <property type="entry name" value="CheY-like_superfamily"/>
</dbReference>
<dbReference type="GO" id="GO:0043565">
    <property type="term" value="F:sequence-specific DNA binding"/>
    <property type="evidence" value="ECO:0007669"/>
    <property type="project" value="InterPro"/>
</dbReference>
<evidence type="ECO:0000313" key="13">
    <source>
        <dbReference type="Proteomes" id="UP000183868"/>
    </source>
</evidence>
<dbReference type="PaxDb" id="880073-Calab_0859"/>
<dbReference type="Proteomes" id="UP000183868">
    <property type="component" value="Chromosome"/>
</dbReference>
<dbReference type="Gene3D" id="3.40.50.300">
    <property type="entry name" value="P-loop containing nucleotide triphosphate hydrolases"/>
    <property type="match status" value="1"/>
</dbReference>
<keyword evidence="6" id="KW-0597">Phosphoprotein</keyword>
<feature type="domain" description="Sigma-54 factor interaction" evidence="8">
    <location>
        <begin position="164"/>
        <end position="393"/>
    </location>
</feature>
<dbReference type="CDD" id="cd17569">
    <property type="entry name" value="REC_HupR-like"/>
    <property type="match status" value="1"/>
</dbReference>
<dbReference type="InterPro" id="IPR002197">
    <property type="entry name" value="HTH_Fis"/>
</dbReference>
<organism evidence="11 12">
    <name type="scientific">Caldithrix abyssi DSM 13497</name>
    <dbReference type="NCBI Taxonomy" id="880073"/>
    <lineage>
        <taxon>Bacteria</taxon>
        <taxon>Pseudomonadati</taxon>
        <taxon>Calditrichota</taxon>
        <taxon>Calditrichia</taxon>
        <taxon>Calditrichales</taxon>
        <taxon>Calditrichaceae</taxon>
        <taxon>Caldithrix</taxon>
    </lineage>
</organism>
<keyword evidence="3" id="KW-0805">Transcription regulation</keyword>
<dbReference type="SUPFAM" id="SSF46689">
    <property type="entry name" value="Homeodomain-like"/>
    <property type="match status" value="1"/>
</dbReference>
<dbReference type="AlphaFoldDB" id="H1XUJ7"/>
<dbReference type="InterPro" id="IPR009057">
    <property type="entry name" value="Homeodomain-like_sf"/>
</dbReference>
<dbReference type="Gene3D" id="1.10.10.60">
    <property type="entry name" value="Homeodomain-like"/>
    <property type="match status" value="1"/>
</dbReference>
<dbReference type="PRINTS" id="PR01590">
    <property type="entry name" value="HTHFIS"/>
</dbReference>
<reference evidence="11 12" key="1">
    <citation type="submission" date="2011-09" db="EMBL/GenBank/DDBJ databases">
        <title>The permanent draft genome of Caldithrix abyssi DSM 13497.</title>
        <authorList>
            <consortium name="US DOE Joint Genome Institute (JGI-PGF)"/>
            <person name="Lucas S."/>
            <person name="Han J."/>
            <person name="Lapidus A."/>
            <person name="Bruce D."/>
            <person name="Goodwin L."/>
            <person name="Pitluck S."/>
            <person name="Peters L."/>
            <person name="Kyrpides N."/>
            <person name="Mavromatis K."/>
            <person name="Ivanova N."/>
            <person name="Mikhailova N."/>
            <person name="Chertkov O."/>
            <person name="Detter J.C."/>
            <person name="Tapia R."/>
            <person name="Han C."/>
            <person name="Land M."/>
            <person name="Hauser L."/>
            <person name="Markowitz V."/>
            <person name="Cheng J.-F."/>
            <person name="Hugenholtz P."/>
            <person name="Woyke T."/>
            <person name="Wu D."/>
            <person name="Spring S."/>
            <person name="Brambilla E."/>
            <person name="Klenk H.-P."/>
            <person name="Eisen J.A."/>
        </authorList>
    </citation>
    <scope>NUCLEOTIDE SEQUENCE [LARGE SCALE GENOMIC DNA]</scope>
    <source>
        <strain evidence="11 12">DSM 13497</strain>
    </source>
</reference>
<dbReference type="InParanoid" id="H1XUJ7"/>
<dbReference type="PROSITE" id="PS00688">
    <property type="entry name" value="SIGMA54_INTERACT_3"/>
    <property type="match status" value="1"/>
</dbReference>
<dbReference type="GO" id="GO:0005524">
    <property type="term" value="F:ATP binding"/>
    <property type="evidence" value="ECO:0007669"/>
    <property type="project" value="UniProtKB-KW"/>
</dbReference>
<dbReference type="InterPro" id="IPR025943">
    <property type="entry name" value="Sigma_54_int_dom_ATP-bd_2"/>
</dbReference>
<protein>
    <submittedName>
        <fullName evidence="10">DNA-binding transcriptional response regulator, NtrC family, contains REC, AAA-type ATPase, and a Fis-type DNA-binding domains</fullName>
    </submittedName>
    <submittedName>
        <fullName evidence="11">Two component, sigma54 specific, transcriptional regulator, Fis family</fullName>
    </submittedName>
</protein>
<dbReference type="Gene3D" id="1.10.8.60">
    <property type="match status" value="1"/>
</dbReference>
<dbReference type="Proteomes" id="UP000004671">
    <property type="component" value="Chromosome"/>
</dbReference>
<dbReference type="STRING" id="880073.Cabys_97"/>
<evidence type="ECO:0000256" key="3">
    <source>
        <dbReference type="ARBA" id="ARBA00023015"/>
    </source>
</evidence>
<dbReference type="Pfam" id="PF00072">
    <property type="entry name" value="Response_reg"/>
    <property type="match status" value="1"/>
</dbReference>
<dbReference type="InterPro" id="IPR025944">
    <property type="entry name" value="Sigma_54_int_dom_CS"/>
</dbReference>
<evidence type="ECO:0000259" key="8">
    <source>
        <dbReference type="PROSITE" id="PS50045"/>
    </source>
</evidence>
<evidence type="ECO:0000256" key="1">
    <source>
        <dbReference type="ARBA" id="ARBA00022741"/>
    </source>
</evidence>
<dbReference type="FunFam" id="3.40.50.300:FF:000006">
    <property type="entry name" value="DNA-binding transcriptional regulator NtrC"/>
    <property type="match status" value="1"/>
</dbReference>
<dbReference type="KEGG" id="caby:Cabys_97"/>
<keyword evidence="1" id="KW-0547">Nucleotide-binding</keyword>